<dbReference type="Proteomes" id="UP000003900">
    <property type="component" value="Unassembled WGS sequence"/>
</dbReference>
<proteinExistence type="predicted"/>
<evidence type="ECO:0000313" key="1">
    <source>
        <dbReference type="EMBL" id="EHQ64389.1"/>
    </source>
</evidence>
<dbReference type="SUPFAM" id="SSF56784">
    <property type="entry name" value="HAD-like"/>
    <property type="match status" value="1"/>
</dbReference>
<evidence type="ECO:0000313" key="2">
    <source>
        <dbReference type="Proteomes" id="UP000003900"/>
    </source>
</evidence>
<dbReference type="AlphaFoldDB" id="H3S9E1"/>
<dbReference type="Gene3D" id="1.10.150.240">
    <property type="entry name" value="Putative phosphatase, domain 2"/>
    <property type="match status" value="1"/>
</dbReference>
<dbReference type="RefSeq" id="WP_006674653.1">
    <property type="nucleotide sequence ID" value="NZ_AHKH01000001.1"/>
</dbReference>
<protein>
    <submittedName>
        <fullName evidence="1">Uncharacterized protein</fullName>
    </submittedName>
</protein>
<dbReference type="OrthoDB" id="264363at2"/>
<name>H3S9E1_9BACL</name>
<reference evidence="1 2" key="1">
    <citation type="journal article" date="2012" name="J. Bacteriol.">
        <title>Genome Sequence of the Pattern-Forming Social Bacterium Paenibacillus dendritiformis C454 Chiral Morphotype.</title>
        <authorList>
            <person name="Sirota-Madi A."/>
            <person name="Olender T."/>
            <person name="Helman Y."/>
            <person name="Brainis I."/>
            <person name="Finkelshtein A."/>
            <person name="Roth D."/>
            <person name="Hagai E."/>
            <person name="Leshkowitz D."/>
            <person name="Brodsky L."/>
            <person name="Galatenko V."/>
            <person name="Nikolaev V."/>
            <person name="Gutnick D.L."/>
            <person name="Lancet D."/>
            <person name="Ben-Jacob E."/>
        </authorList>
    </citation>
    <scope>NUCLEOTIDE SEQUENCE [LARGE SCALE GENOMIC DNA]</scope>
    <source>
        <strain evidence="1 2">C454</strain>
    </source>
</reference>
<dbReference type="STRING" id="1131935.PDENDC454_00705"/>
<keyword evidence="2" id="KW-1185">Reference proteome</keyword>
<sequence>MKQFELVSLDMFQTLVNVDSRIEQIWKPILLNSYTYEAANQCAQLLLRYFFEHWVEMRKTKQFFLTKEVYERSFLSVFEHLNISYDTAAANKILFEEHRLSAFYEDTLEFLSRISAKYKICIVSDADDAMLPRFYADYGIHIFTSEQYRSYKNDDSNTMFKEMLTFYNVNKPE</sequence>
<accession>H3S9E1</accession>
<dbReference type="EMBL" id="AHKH01000001">
    <property type="protein sequence ID" value="EHQ64389.1"/>
    <property type="molecule type" value="Genomic_DNA"/>
</dbReference>
<comment type="caution">
    <text evidence="1">The sequence shown here is derived from an EMBL/GenBank/DDBJ whole genome shotgun (WGS) entry which is preliminary data.</text>
</comment>
<organism evidence="1 2">
    <name type="scientific">Paenibacillus dendritiformis C454</name>
    <dbReference type="NCBI Taxonomy" id="1131935"/>
    <lineage>
        <taxon>Bacteria</taxon>
        <taxon>Bacillati</taxon>
        <taxon>Bacillota</taxon>
        <taxon>Bacilli</taxon>
        <taxon>Bacillales</taxon>
        <taxon>Paenibacillaceae</taxon>
        <taxon>Paenibacillus</taxon>
    </lineage>
</organism>
<dbReference type="InterPro" id="IPR036412">
    <property type="entry name" value="HAD-like_sf"/>
</dbReference>
<dbReference type="InterPro" id="IPR023214">
    <property type="entry name" value="HAD_sf"/>
</dbReference>
<dbReference type="InterPro" id="IPR023198">
    <property type="entry name" value="PGP-like_dom2"/>
</dbReference>
<dbReference type="Gene3D" id="3.40.50.1000">
    <property type="entry name" value="HAD superfamily/HAD-like"/>
    <property type="match status" value="1"/>
</dbReference>
<gene>
    <name evidence="1" type="ORF">PDENDC454_00705</name>
</gene>